<feature type="active site" description="Nucleophile" evidence="4">
    <location>
        <position position="265"/>
    </location>
</feature>
<dbReference type="SUPFAM" id="SSF53448">
    <property type="entry name" value="Nucleotide-diphospho-sugar transferases"/>
    <property type="match status" value="1"/>
</dbReference>
<dbReference type="PANTHER" id="PTHR31121">
    <property type="entry name" value="ALPHA-1,2 MANNOSYLTRANSFERASE KTR1"/>
    <property type="match status" value="1"/>
</dbReference>
<dbReference type="GO" id="GO:0000032">
    <property type="term" value="P:cell wall mannoprotein biosynthetic process"/>
    <property type="evidence" value="ECO:0007669"/>
    <property type="project" value="TreeGrafter"/>
</dbReference>
<keyword evidence="3" id="KW-0808">Transferase</keyword>
<dbReference type="Proteomes" id="UP000664169">
    <property type="component" value="Unassembled WGS sequence"/>
</dbReference>
<dbReference type="Gene3D" id="3.90.550.10">
    <property type="entry name" value="Spore Coat Polysaccharide Biosynthesis Protein SpsA, Chain A"/>
    <property type="match status" value="1"/>
</dbReference>
<gene>
    <name evidence="5" type="ORF">GOMPHAMPRED_004400</name>
</gene>
<reference evidence="5" key="1">
    <citation type="submission" date="2021-03" db="EMBL/GenBank/DDBJ databases">
        <authorList>
            <person name="Tagirdzhanova G."/>
        </authorList>
    </citation>
    <scope>NUCLEOTIDE SEQUENCE</scope>
</reference>
<dbReference type="GO" id="GO:0006487">
    <property type="term" value="P:protein N-linked glycosylation"/>
    <property type="evidence" value="ECO:0007669"/>
    <property type="project" value="TreeGrafter"/>
</dbReference>
<evidence type="ECO:0000256" key="1">
    <source>
        <dbReference type="ARBA" id="ARBA00007677"/>
    </source>
</evidence>
<dbReference type="GO" id="GO:0000026">
    <property type="term" value="F:alpha-1,2-mannosyltransferase activity"/>
    <property type="evidence" value="ECO:0007669"/>
    <property type="project" value="TreeGrafter"/>
</dbReference>
<dbReference type="EMBL" id="CAJPDQ010000027">
    <property type="protein sequence ID" value="CAF9927460.1"/>
    <property type="molecule type" value="Genomic_DNA"/>
</dbReference>
<dbReference type="AlphaFoldDB" id="A0A8H3INH2"/>
<accession>A0A8H3INH2</accession>
<evidence type="ECO:0000256" key="3">
    <source>
        <dbReference type="ARBA" id="ARBA00022679"/>
    </source>
</evidence>
<organism evidence="5 6">
    <name type="scientific">Gomphillus americanus</name>
    <dbReference type="NCBI Taxonomy" id="1940652"/>
    <lineage>
        <taxon>Eukaryota</taxon>
        <taxon>Fungi</taxon>
        <taxon>Dikarya</taxon>
        <taxon>Ascomycota</taxon>
        <taxon>Pezizomycotina</taxon>
        <taxon>Lecanoromycetes</taxon>
        <taxon>OSLEUM clade</taxon>
        <taxon>Ostropomycetidae</taxon>
        <taxon>Ostropales</taxon>
        <taxon>Graphidaceae</taxon>
        <taxon>Gomphilloideae</taxon>
        <taxon>Gomphillus</taxon>
    </lineage>
</organism>
<evidence type="ECO:0000256" key="4">
    <source>
        <dbReference type="PIRSR" id="PIRSR018153-1"/>
    </source>
</evidence>
<dbReference type="GO" id="GO:0005794">
    <property type="term" value="C:Golgi apparatus"/>
    <property type="evidence" value="ECO:0007669"/>
    <property type="project" value="TreeGrafter"/>
</dbReference>
<evidence type="ECO:0000313" key="6">
    <source>
        <dbReference type="Proteomes" id="UP000664169"/>
    </source>
</evidence>
<sequence>MSAETLFHIYSYEVKRPSRPLDEPFNRGCREPDVLAPRENAVIVMLARNRERQGAVQSIKSLEKQFNRWFHYPIIFLNDDPWEEAFINDLTKIASGNVTFEQIPKGMWGFPEWMDHDLARQGMKRQEDEGVLYGGLESYHHMCRFNSGLFFDVPALKPYKWYWRVEPDVEFICAIPYDPFVAMAKHKKKYGFTVALLELRQTVPTLFRKVTDYKAKHKIPSTNLWNTMINPSWLPQPFRPLMSRLGNRDASGDAWNLCHFWSNFEIADMDWFRTQEYRDFFEYLDLDGGFYFERWGDAPIHSLAAAMFLKAEELHHFEDIGYVHHPFQSCPKNKLGAQMAFSKTFGAGYWDKEVSSGIGCRCACNPRPTLPDLVCIDRIKQVFR</sequence>
<dbReference type="PIRSF" id="PIRSF018153">
    <property type="entry name" value="Glyco_trans_15"/>
    <property type="match status" value="1"/>
</dbReference>
<dbReference type="Pfam" id="PF01793">
    <property type="entry name" value="Glyco_transf_15"/>
    <property type="match status" value="1"/>
</dbReference>
<dbReference type="InterPro" id="IPR029044">
    <property type="entry name" value="Nucleotide-diphossugar_trans"/>
</dbReference>
<keyword evidence="2" id="KW-0328">Glycosyltransferase</keyword>
<protein>
    <submittedName>
        <fullName evidence="5">Uncharacterized protein</fullName>
    </submittedName>
</protein>
<dbReference type="InterPro" id="IPR002685">
    <property type="entry name" value="Glyco_trans_15"/>
</dbReference>
<dbReference type="FunFam" id="3.90.550.10:FF:000051">
    <property type="entry name" value="Alpha-1,2-mannosyltransferase (Ktr4)"/>
    <property type="match status" value="1"/>
</dbReference>
<dbReference type="GO" id="GO:0016020">
    <property type="term" value="C:membrane"/>
    <property type="evidence" value="ECO:0007669"/>
    <property type="project" value="InterPro"/>
</dbReference>
<comment type="caution">
    <text evidence="5">The sequence shown here is derived from an EMBL/GenBank/DDBJ whole genome shotgun (WGS) entry which is preliminary data.</text>
</comment>
<dbReference type="PANTHER" id="PTHR31121:SF2">
    <property type="entry name" value="MANNOSYLTRANSFERASE KTR5-RELATED"/>
    <property type="match status" value="1"/>
</dbReference>
<name>A0A8H3INH2_9LECA</name>
<evidence type="ECO:0000256" key="2">
    <source>
        <dbReference type="ARBA" id="ARBA00022676"/>
    </source>
</evidence>
<comment type="similarity">
    <text evidence="1">Belongs to the glycosyltransferase 15 family.</text>
</comment>
<dbReference type="OrthoDB" id="439943at2759"/>
<proteinExistence type="inferred from homology"/>
<evidence type="ECO:0000313" key="5">
    <source>
        <dbReference type="EMBL" id="CAF9927460.1"/>
    </source>
</evidence>
<keyword evidence="6" id="KW-1185">Reference proteome</keyword>